<dbReference type="Pfam" id="PF13460">
    <property type="entry name" value="NAD_binding_10"/>
    <property type="match status" value="1"/>
</dbReference>
<gene>
    <name evidence="2" type="ORF">G3I74_08905</name>
</gene>
<dbReference type="AlphaFoldDB" id="A0A845V7B8"/>
<name>A0A845V7B8_9GAMM</name>
<evidence type="ECO:0000259" key="1">
    <source>
        <dbReference type="Pfam" id="PF13460"/>
    </source>
</evidence>
<evidence type="ECO:0000313" key="2">
    <source>
        <dbReference type="EMBL" id="NDY95845.1"/>
    </source>
</evidence>
<dbReference type="SUPFAM" id="SSF51735">
    <property type="entry name" value="NAD(P)-binding Rossmann-fold domains"/>
    <property type="match status" value="1"/>
</dbReference>
<comment type="caution">
    <text evidence="2">The sequence shown here is derived from an EMBL/GenBank/DDBJ whole genome shotgun (WGS) entry which is preliminary data.</text>
</comment>
<dbReference type="PANTHER" id="PTHR12126:SF11">
    <property type="entry name" value="NADH DEHYDROGENASE [UBIQUINONE] 1 ALPHA SUBCOMPLEX SUBUNIT 9, MITOCHONDRIAL"/>
    <property type="match status" value="1"/>
</dbReference>
<dbReference type="GO" id="GO:0044877">
    <property type="term" value="F:protein-containing complex binding"/>
    <property type="evidence" value="ECO:0007669"/>
    <property type="project" value="TreeGrafter"/>
</dbReference>
<dbReference type="Gene3D" id="3.40.50.720">
    <property type="entry name" value="NAD(P)-binding Rossmann-like Domain"/>
    <property type="match status" value="1"/>
</dbReference>
<protein>
    <submittedName>
        <fullName evidence="2">NAD(P)H-binding protein</fullName>
    </submittedName>
</protein>
<feature type="domain" description="NAD(P)-binding" evidence="1">
    <location>
        <begin position="10"/>
        <end position="125"/>
    </location>
</feature>
<dbReference type="InterPro" id="IPR051207">
    <property type="entry name" value="ComplexI_NDUFA9_subunit"/>
</dbReference>
<sequence>MNPARITLLGGTGFIGRALSRRLLAAGSLVRVVSRHAETAADLPIGVSARSADVRDPRAVSAALVDSDAAVYLPGRVQGRRRSDFEEIHARAARTSAACARRAGVARFIYLSALGASPDASAWADQTKAEGELGVAHAFPGAVVVRPSLVFGAHDHFRSDMLGLMRRLPVLPVIGPGTRVQPLHIDDMVEALRLLLRGQKPRDNILQAAGPRVWRHIDLLAALRDRAEIRCRLLALPEWLALMLAVASRILPKSPLSPDQVRLMRSDKIADPENARLGDLGIVPRDPLA</sequence>
<keyword evidence="3" id="KW-1185">Reference proteome</keyword>
<dbReference type="PANTHER" id="PTHR12126">
    <property type="entry name" value="NADH-UBIQUINONE OXIDOREDUCTASE 39 KDA SUBUNIT-RELATED"/>
    <property type="match status" value="1"/>
</dbReference>
<dbReference type="Proteomes" id="UP000484885">
    <property type="component" value="Unassembled WGS sequence"/>
</dbReference>
<organism evidence="2 3">
    <name type="scientific">Wenzhouxiangella limi</name>
    <dbReference type="NCBI Taxonomy" id="2707351"/>
    <lineage>
        <taxon>Bacteria</taxon>
        <taxon>Pseudomonadati</taxon>
        <taxon>Pseudomonadota</taxon>
        <taxon>Gammaproteobacteria</taxon>
        <taxon>Chromatiales</taxon>
        <taxon>Wenzhouxiangellaceae</taxon>
        <taxon>Wenzhouxiangella</taxon>
    </lineage>
</organism>
<proteinExistence type="predicted"/>
<reference evidence="2 3" key="1">
    <citation type="submission" date="2020-02" db="EMBL/GenBank/DDBJ databases">
        <authorList>
            <person name="Zhang X.-Y."/>
        </authorList>
    </citation>
    <scope>NUCLEOTIDE SEQUENCE [LARGE SCALE GENOMIC DNA]</scope>
    <source>
        <strain evidence="2 3">C33</strain>
    </source>
</reference>
<accession>A0A845V7B8</accession>
<dbReference type="RefSeq" id="WP_164211249.1">
    <property type="nucleotide sequence ID" value="NZ_JAAGSC010000041.1"/>
</dbReference>
<evidence type="ECO:0000313" key="3">
    <source>
        <dbReference type="Proteomes" id="UP000484885"/>
    </source>
</evidence>
<dbReference type="InterPro" id="IPR016040">
    <property type="entry name" value="NAD(P)-bd_dom"/>
</dbReference>
<dbReference type="InterPro" id="IPR036291">
    <property type="entry name" value="NAD(P)-bd_dom_sf"/>
</dbReference>
<dbReference type="EMBL" id="JAAGSC010000041">
    <property type="protein sequence ID" value="NDY95845.1"/>
    <property type="molecule type" value="Genomic_DNA"/>
</dbReference>